<sequence length="102" mass="11672">MHFPEKQQRLSLHQGGRMNRFGHPQSQEDLIGMRGVSQGLVENSRHVRPAVFLIRDTGGSYSPKSSFKSLHVTFCNVLPTYTQLSYSFRGICIMLKTYTIRL</sequence>
<organism evidence="2 3">
    <name type="scientific">Caerostris extrusa</name>
    <name type="common">Bark spider</name>
    <name type="synonym">Caerostris bankana</name>
    <dbReference type="NCBI Taxonomy" id="172846"/>
    <lineage>
        <taxon>Eukaryota</taxon>
        <taxon>Metazoa</taxon>
        <taxon>Ecdysozoa</taxon>
        <taxon>Arthropoda</taxon>
        <taxon>Chelicerata</taxon>
        <taxon>Arachnida</taxon>
        <taxon>Araneae</taxon>
        <taxon>Araneomorphae</taxon>
        <taxon>Entelegynae</taxon>
        <taxon>Araneoidea</taxon>
        <taxon>Araneidae</taxon>
        <taxon>Caerostris</taxon>
    </lineage>
</organism>
<evidence type="ECO:0000256" key="1">
    <source>
        <dbReference type="SAM" id="MobiDB-lite"/>
    </source>
</evidence>
<dbReference type="Proteomes" id="UP001054945">
    <property type="component" value="Unassembled WGS sequence"/>
</dbReference>
<evidence type="ECO:0000313" key="3">
    <source>
        <dbReference type="Proteomes" id="UP001054945"/>
    </source>
</evidence>
<keyword evidence="3" id="KW-1185">Reference proteome</keyword>
<proteinExistence type="predicted"/>
<name>A0AAV4RD78_CAEEX</name>
<accession>A0AAV4RD78</accession>
<feature type="region of interest" description="Disordered" evidence="1">
    <location>
        <begin position="1"/>
        <end position="25"/>
    </location>
</feature>
<dbReference type="AlphaFoldDB" id="A0AAV4RD78"/>
<evidence type="ECO:0000313" key="2">
    <source>
        <dbReference type="EMBL" id="GIY18057.1"/>
    </source>
</evidence>
<protein>
    <submittedName>
        <fullName evidence="2">Uncharacterized protein</fullName>
    </submittedName>
</protein>
<gene>
    <name evidence="2" type="ORF">CEXT_62121</name>
</gene>
<reference evidence="2 3" key="1">
    <citation type="submission" date="2021-06" db="EMBL/GenBank/DDBJ databases">
        <title>Caerostris extrusa draft genome.</title>
        <authorList>
            <person name="Kono N."/>
            <person name="Arakawa K."/>
        </authorList>
    </citation>
    <scope>NUCLEOTIDE SEQUENCE [LARGE SCALE GENOMIC DNA]</scope>
</reference>
<comment type="caution">
    <text evidence="2">The sequence shown here is derived from an EMBL/GenBank/DDBJ whole genome shotgun (WGS) entry which is preliminary data.</text>
</comment>
<dbReference type="EMBL" id="BPLR01007574">
    <property type="protein sequence ID" value="GIY18057.1"/>
    <property type="molecule type" value="Genomic_DNA"/>
</dbReference>